<dbReference type="PANTHER" id="PTHR30193:SF41">
    <property type="entry name" value="DIACETYLCHITOBIOSE UPTAKE SYSTEM PERMEASE PROTEIN NGCF"/>
    <property type="match status" value="1"/>
</dbReference>
<dbReference type="GO" id="GO:0005886">
    <property type="term" value="C:plasma membrane"/>
    <property type="evidence" value="ECO:0007669"/>
    <property type="project" value="UniProtKB-SubCell"/>
</dbReference>
<dbReference type="Pfam" id="PF00528">
    <property type="entry name" value="BPD_transp_1"/>
    <property type="match status" value="1"/>
</dbReference>
<keyword evidence="5 7" id="KW-1133">Transmembrane helix</keyword>
<keyword evidence="6 7" id="KW-0472">Membrane</keyword>
<keyword evidence="3" id="KW-1003">Cell membrane</keyword>
<feature type="transmembrane region" description="Helical" evidence="7">
    <location>
        <begin position="219"/>
        <end position="239"/>
    </location>
</feature>
<evidence type="ECO:0000256" key="4">
    <source>
        <dbReference type="ARBA" id="ARBA00022692"/>
    </source>
</evidence>
<evidence type="ECO:0000256" key="1">
    <source>
        <dbReference type="ARBA" id="ARBA00004651"/>
    </source>
</evidence>
<dbReference type="CDD" id="cd06261">
    <property type="entry name" value="TM_PBP2"/>
    <property type="match status" value="1"/>
</dbReference>
<evidence type="ECO:0000313" key="8">
    <source>
        <dbReference type="EMBL" id="OCL36939.1"/>
    </source>
</evidence>
<comment type="similarity">
    <text evidence="7">Belongs to the binding-protein-dependent transport system permease family.</text>
</comment>
<evidence type="ECO:0000313" key="9">
    <source>
        <dbReference type="Proteomes" id="UP000093501"/>
    </source>
</evidence>
<organism evidence="8 9">
    <name type="scientific">Tessaracoccus lapidicaptus</name>
    <dbReference type="NCBI Taxonomy" id="1427523"/>
    <lineage>
        <taxon>Bacteria</taxon>
        <taxon>Bacillati</taxon>
        <taxon>Actinomycetota</taxon>
        <taxon>Actinomycetes</taxon>
        <taxon>Propionibacteriales</taxon>
        <taxon>Propionibacteriaceae</taxon>
        <taxon>Tessaracoccus</taxon>
    </lineage>
</organism>
<comment type="caution">
    <text evidence="8">The sequence shown here is derived from an EMBL/GenBank/DDBJ whole genome shotgun (WGS) entry which is preliminary data.</text>
</comment>
<dbReference type="InterPro" id="IPR051393">
    <property type="entry name" value="ABC_transporter_permease"/>
</dbReference>
<feature type="transmembrane region" description="Helical" evidence="7">
    <location>
        <begin position="85"/>
        <end position="106"/>
    </location>
</feature>
<evidence type="ECO:0000256" key="7">
    <source>
        <dbReference type="RuleBase" id="RU363032"/>
    </source>
</evidence>
<feature type="transmembrane region" description="Helical" evidence="7">
    <location>
        <begin position="118"/>
        <end position="137"/>
    </location>
</feature>
<evidence type="ECO:0000256" key="5">
    <source>
        <dbReference type="ARBA" id="ARBA00022989"/>
    </source>
</evidence>
<dbReference type="InterPro" id="IPR000515">
    <property type="entry name" value="MetI-like"/>
</dbReference>
<name>A0A1C0ARM2_9ACTN</name>
<dbReference type="PROSITE" id="PS50928">
    <property type="entry name" value="ABC_TM1"/>
    <property type="match status" value="1"/>
</dbReference>
<evidence type="ECO:0000256" key="3">
    <source>
        <dbReference type="ARBA" id="ARBA00022475"/>
    </source>
</evidence>
<comment type="subcellular location">
    <subcellularLocation>
        <location evidence="1 7">Cell membrane</location>
        <topology evidence="1 7">Multi-pass membrane protein</topology>
    </subcellularLocation>
</comment>
<keyword evidence="2 7" id="KW-0813">Transport</keyword>
<reference evidence="9" key="1">
    <citation type="submission" date="2016-07" db="EMBL/GenBank/DDBJ databases">
        <authorList>
            <person name="Florea S."/>
            <person name="Webb J.S."/>
            <person name="Jaromczyk J."/>
            <person name="Schardl C.L."/>
        </authorList>
    </citation>
    <scope>NUCLEOTIDE SEQUENCE [LARGE SCALE GENOMIC DNA]</scope>
    <source>
        <strain evidence="9">IPBSL-7</strain>
    </source>
</reference>
<dbReference type="SUPFAM" id="SSF161098">
    <property type="entry name" value="MetI-like"/>
    <property type="match status" value="1"/>
</dbReference>
<feature type="transmembrane region" description="Helical" evidence="7">
    <location>
        <begin position="271"/>
        <end position="291"/>
    </location>
</feature>
<dbReference type="EMBL" id="MBQD01000004">
    <property type="protein sequence ID" value="OCL36939.1"/>
    <property type="molecule type" value="Genomic_DNA"/>
</dbReference>
<accession>A0A1C0ARM2</accession>
<dbReference type="Proteomes" id="UP000093501">
    <property type="component" value="Unassembled WGS sequence"/>
</dbReference>
<dbReference type="AlphaFoldDB" id="A0A1C0ARM2"/>
<keyword evidence="9" id="KW-1185">Reference proteome</keyword>
<dbReference type="Gene3D" id="1.10.3720.10">
    <property type="entry name" value="MetI-like"/>
    <property type="match status" value="1"/>
</dbReference>
<dbReference type="PANTHER" id="PTHR30193">
    <property type="entry name" value="ABC TRANSPORTER PERMEASE PROTEIN"/>
    <property type="match status" value="1"/>
</dbReference>
<keyword evidence="4 7" id="KW-0812">Transmembrane</keyword>
<evidence type="ECO:0000256" key="2">
    <source>
        <dbReference type="ARBA" id="ARBA00022448"/>
    </source>
</evidence>
<proteinExistence type="inferred from homology"/>
<sequence>MVSTRTLEHSLDTNRKRTSDLRTALLFIAPAAIGFVVFYLVPAVRGVYFSFTRYNILGTPTWIGTENFEKIAVDPLFWNAMWVTVGYVLLNIGFQTVIAIVLAVMMQRLTKSIALRGALLLPWLISNVIAAMLWFWLLDYQIGLFNQVIEWMGASKIAFFADETWAIPTIAFVNVWRHMGYTALLVFAGLQTIPKYIYEAASIDGASEWTSFWKMTLPLLRPVLAMILVITVTGSFQVFDTVAVTTRGGPVNVTRVMQYYIYQKAFGEGQFGYGSALAVILFIILAVLAAIQLRMLRAGESDLA</sequence>
<dbReference type="InterPro" id="IPR035906">
    <property type="entry name" value="MetI-like_sf"/>
</dbReference>
<evidence type="ECO:0000256" key="6">
    <source>
        <dbReference type="ARBA" id="ARBA00023136"/>
    </source>
</evidence>
<protein>
    <submittedName>
        <fullName evidence="8">Sugar ABC transporter permease</fullName>
    </submittedName>
</protein>
<feature type="transmembrane region" description="Helical" evidence="7">
    <location>
        <begin position="21"/>
        <end position="41"/>
    </location>
</feature>
<dbReference type="GO" id="GO:0055085">
    <property type="term" value="P:transmembrane transport"/>
    <property type="evidence" value="ECO:0007669"/>
    <property type="project" value="InterPro"/>
</dbReference>
<gene>
    <name evidence="8" type="ORF">BCR15_12725</name>
</gene>